<dbReference type="PROSITE" id="PS51257">
    <property type="entry name" value="PROKAR_LIPOPROTEIN"/>
    <property type="match status" value="1"/>
</dbReference>
<dbReference type="RefSeq" id="WP_100757290.1">
    <property type="nucleotide sequence ID" value="NZ_NPDT01000001.1"/>
</dbReference>
<sequence length="227" mass="26140">MKKILLIIFLYSILFSCDKSDRPSGLPESAKYDKNMNAYVSEEASVSKIYYENGKLYSECPLDEAKVYHGLCKTYLRSEDGLASQGKYEHGQKVGEWIWYFPNGKVYIRQKFGTGERDPSAVFNGDEGNEEGSYERYYSDGTLEIKGNYKSGLKSDFWQKFFKDGELEYSGYYSKGNKIRTWFYYFPNRETESVEVFDDQGKFLSRTVYSPNGKKLCETDSSGAHCG</sequence>
<name>A0A2M9ZE19_9LEPT</name>
<accession>A0A2M9ZE19</accession>
<reference evidence="1 2" key="1">
    <citation type="submission" date="2017-07" db="EMBL/GenBank/DDBJ databases">
        <title>Leptospira spp. isolated from tropical soils.</title>
        <authorList>
            <person name="Thibeaux R."/>
            <person name="Iraola G."/>
            <person name="Ferres I."/>
            <person name="Bierque E."/>
            <person name="Girault D."/>
            <person name="Soupe-Gilbert M.-E."/>
            <person name="Picardeau M."/>
            <person name="Goarant C."/>
        </authorList>
    </citation>
    <scope>NUCLEOTIDE SEQUENCE [LARGE SCALE GENOMIC DNA]</scope>
    <source>
        <strain evidence="1 2">FH2-C-A2</strain>
    </source>
</reference>
<protein>
    <recommendedName>
        <fullName evidence="3">Toxin-antitoxin system YwqK family antitoxin</fullName>
    </recommendedName>
</protein>
<dbReference type="Gene3D" id="2.20.110.10">
    <property type="entry name" value="Histone H3 K4-specific methyltransferase SET7/9 N-terminal domain"/>
    <property type="match status" value="1"/>
</dbReference>
<evidence type="ECO:0008006" key="3">
    <source>
        <dbReference type="Google" id="ProtNLM"/>
    </source>
</evidence>
<dbReference type="EMBL" id="NPDT01000001">
    <property type="protein sequence ID" value="PJZ66678.1"/>
    <property type="molecule type" value="Genomic_DNA"/>
</dbReference>
<evidence type="ECO:0000313" key="1">
    <source>
        <dbReference type="EMBL" id="PJZ66678.1"/>
    </source>
</evidence>
<comment type="caution">
    <text evidence="1">The sequence shown here is derived from an EMBL/GenBank/DDBJ whole genome shotgun (WGS) entry which is preliminary data.</text>
</comment>
<dbReference type="SUPFAM" id="SSF82185">
    <property type="entry name" value="Histone H3 K4-specific methyltransferase SET7/9 N-terminal domain"/>
    <property type="match status" value="1"/>
</dbReference>
<dbReference type="Pfam" id="PF07661">
    <property type="entry name" value="MORN_2"/>
    <property type="match status" value="3"/>
</dbReference>
<proteinExistence type="predicted"/>
<dbReference type="AlphaFoldDB" id="A0A2M9ZE19"/>
<organism evidence="1 2">
    <name type="scientific">Leptospira wolffii</name>
    <dbReference type="NCBI Taxonomy" id="409998"/>
    <lineage>
        <taxon>Bacteria</taxon>
        <taxon>Pseudomonadati</taxon>
        <taxon>Spirochaetota</taxon>
        <taxon>Spirochaetia</taxon>
        <taxon>Leptospirales</taxon>
        <taxon>Leptospiraceae</taxon>
        <taxon>Leptospira</taxon>
    </lineage>
</organism>
<dbReference type="InterPro" id="IPR011652">
    <property type="entry name" value="MORN_2"/>
</dbReference>
<dbReference type="Gene3D" id="3.90.930.1">
    <property type="match status" value="1"/>
</dbReference>
<dbReference type="Proteomes" id="UP000231912">
    <property type="component" value="Unassembled WGS sequence"/>
</dbReference>
<evidence type="ECO:0000313" key="2">
    <source>
        <dbReference type="Proteomes" id="UP000231912"/>
    </source>
</evidence>
<gene>
    <name evidence="1" type="ORF">CH371_00790</name>
</gene>